<keyword evidence="6" id="KW-0479">Metal-binding</keyword>
<evidence type="ECO:0000256" key="9">
    <source>
        <dbReference type="ARBA" id="ARBA00023125"/>
    </source>
</evidence>
<dbReference type="InterPro" id="IPR043135">
    <property type="entry name" value="Fur_C"/>
</dbReference>
<dbReference type="CDD" id="cd07153">
    <property type="entry name" value="Fur_like"/>
    <property type="match status" value="1"/>
</dbReference>
<keyword evidence="4" id="KW-0963">Cytoplasm</keyword>
<evidence type="ECO:0000256" key="7">
    <source>
        <dbReference type="ARBA" id="ARBA00022833"/>
    </source>
</evidence>
<sequence>MSERESRHTWQKDVIRQVLESEDDFLSAQRLHSLLAQSGEKIGLATVYRHLSAMHESGAVDCIQHHGVNLYRLCSAQRHHHHHLVCESCGKTVEIEPPDDKWLHSVAASQGFTVSSHTLEVYGLCPDCQKLS</sequence>
<evidence type="ECO:0000256" key="2">
    <source>
        <dbReference type="ARBA" id="ARBA00007957"/>
    </source>
</evidence>
<keyword evidence="9" id="KW-0238">DNA-binding</keyword>
<name>A0ABU8ZNP2_9BIFI</name>
<evidence type="ECO:0000313" key="12">
    <source>
        <dbReference type="Proteomes" id="UP001373159"/>
    </source>
</evidence>
<keyword evidence="10" id="KW-0804">Transcription</keyword>
<comment type="caution">
    <text evidence="11">The sequence shown here is derived from an EMBL/GenBank/DDBJ whole genome shotgun (WGS) entry which is preliminary data.</text>
</comment>
<dbReference type="Proteomes" id="UP001373159">
    <property type="component" value="Unassembled WGS sequence"/>
</dbReference>
<dbReference type="Gene3D" id="1.10.10.10">
    <property type="entry name" value="Winged helix-like DNA-binding domain superfamily/Winged helix DNA-binding domain"/>
    <property type="match status" value="1"/>
</dbReference>
<dbReference type="SUPFAM" id="SSF46785">
    <property type="entry name" value="Winged helix' DNA-binding domain"/>
    <property type="match status" value="1"/>
</dbReference>
<gene>
    <name evidence="11" type="ORF">V8P97_02625</name>
</gene>
<evidence type="ECO:0000256" key="4">
    <source>
        <dbReference type="ARBA" id="ARBA00022490"/>
    </source>
</evidence>
<dbReference type="InterPro" id="IPR002481">
    <property type="entry name" value="FUR"/>
</dbReference>
<evidence type="ECO:0000256" key="5">
    <source>
        <dbReference type="ARBA" id="ARBA00022491"/>
    </source>
</evidence>
<keyword evidence="12" id="KW-1185">Reference proteome</keyword>
<proteinExistence type="inferred from homology"/>
<evidence type="ECO:0000313" key="11">
    <source>
        <dbReference type="EMBL" id="MEK0306366.1"/>
    </source>
</evidence>
<evidence type="ECO:0000256" key="3">
    <source>
        <dbReference type="ARBA" id="ARBA00011738"/>
    </source>
</evidence>
<dbReference type="Pfam" id="PF01475">
    <property type="entry name" value="FUR"/>
    <property type="match status" value="1"/>
</dbReference>
<dbReference type="InterPro" id="IPR036390">
    <property type="entry name" value="WH_DNA-bd_sf"/>
</dbReference>
<protein>
    <submittedName>
        <fullName evidence="11">Transcriptional repressor</fullName>
    </submittedName>
</protein>
<dbReference type="Gene3D" id="3.30.1490.190">
    <property type="match status" value="1"/>
</dbReference>
<comment type="similarity">
    <text evidence="2">Belongs to the Fur family.</text>
</comment>
<keyword evidence="7" id="KW-0862">Zinc</keyword>
<reference evidence="11 12" key="1">
    <citation type="submission" date="2024-02" db="EMBL/GenBank/DDBJ databases">
        <title>Bifidobacterium honeyensis sp. nov., isolated from the comb honey.</title>
        <authorList>
            <person name="Liu W."/>
            <person name="Li Y."/>
        </authorList>
    </citation>
    <scope>NUCLEOTIDE SEQUENCE [LARGE SCALE GENOMIC DNA]</scope>
    <source>
        <strain evidence="11 12">IMAU50988</strain>
    </source>
</reference>
<keyword evidence="5" id="KW-0678">Repressor</keyword>
<dbReference type="InterPro" id="IPR036388">
    <property type="entry name" value="WH-like_DNA-bd_sf"/>
</dbReference>
<keyword evidence="8" id="KW-0805">Transcription regulation</keyword>
<dbReference type="PANTHER" id="PTHR33202">
    <property type="entry name" value="ZINC UPTAKE REGULATION PROTEIN"/>
    <property type="match status" value="1"/>
</dbReference>
<accession>A0ABU8ZNP2</accession>
<dbReference type="PANTHER" id="PTHR33202:SF2">
    <property type="entry name" value="FERRIC UPTAKE REGULATION PROTEIN"/>
    <property type="match status" value="1"/>
</dbReference>
<evidence type="ECO:0000256" key="1">
    <source>
        <dbReference type="ARBA" id="ARBA00004496"/>
    </source>
</evidence>
<organism evidence="11 12">
    <name type="scientific">Bifidobacterium favimelis</name>
    <dbReference type="NCBI Taxonomy" id="3122979"/>
    <lineage>
        <taxon>Bacteria</taxon>
        <taxon>Bacillati</taxon>
        <taxon>Actinomycetota</taxon>
        <taxon>Actinomycetes</taxon>
        <taxon>Bifidobacteriales</taxon>
        <taxon>Bifidobacteriaceae</taxon>
        <taxon>Bifidobacterium</taxon>
    </lineage>
</organism>
<evidence type="ECO:0000256" key="8">
    <source>
        <dbReference type="ARBA" id="ARBA00023015"/>
    </source>
</evidence>
<evidence type="ECO:0000256" key="6">
    <source>
        <dbReference type="ARBA" id="ARBA00022723"/>
    </source>
</evidence>
<comment type="subunit">
    <text evidence="3">Homodimer.</text>
</comment>
<comment type="subcellular location">
    <subcellularLocation>
        <location evidence="1">Cytoplasm</location>
    </subcellularLocation>
</comment>
<dbReference type="EMBL" id="JBANBB010000001">
    <property type="protein sequence ID" value="MEK0306366.1"/>
    <property type="molecule type" value="Genomic_DNA"/>
</dbReference>
<dbReference type="RefSeq" id="WP_340468877.1">
    <property type="nucleotide sequence ID" value="NZ_JBANBB010000001.1"/>
</dbReference>
<evidence type="ECO:0000256" key="10">
    <source>
        <dbReference type="ARBA" id="ARBA00023163"/>
    </source>
</evidence>